<feature type="region of interest" description="Disordered" evidence="1">
    <location>
        <begin position="386"/>
        <end position="434"/>
    </location>
</feature>
<accession>A0A139A9I7</accession>
<evidence type="ECO:0000313" key="3">
    <source>
        <dbReference type="Proteomes" id="UP000070544"/>
    </source>
</evidence>
<feature type="region of interest" description="Disordered" evidence="1">
    <location>
        <begin position="471"/>
        <end position="499"/>
    </location>
</feature>
<dbReference type="Proteomes" id="UP000070544">
    <property type="component" value="Unassembled WGS sequence"/>
</dbReference>
<feature type="compositionally biased region" description="Low complexity" evidence="1">
    <location>
        <begin position="471"/>
        <end position="483"/>
    </location>
</feature>
<keyword evidence="3" id="KW-1185">Reference proteome</keyword>
<protein>
    <submittedName>
        <fullName evidence="2">Uncharacterized protein</fullName>
    </submittedName>
</protein>
<organism evidence="2 3">
    <name type="scientific">Gonapodya prolifera (strain JEL478)</name>
    <name type="common">Monoblepharis prolifera</name>
    <dbReference type="NCBI Taxonomy" id="1344416"/>
    <lineage>
        <taxon>Eukaryota</taxon>
        <taxon>Fungi</taxon>
        <taxon>Fungi incertae sedis</taxon>
        <taxon>Chytridiomycota</taxon>
        <taxon>Chytridiomycota incertae sedis</taxon>
        <taxon>Monoblepharidomycetes</taxon>
        <taxon>Monoblepharidales</taxon>
        <taxon>Gonapodyaceae</taxon>
        <taxon>Gonapodya</taxon>
    </lineage>
</organism>
<dbReference type="OrthoDB" id="2131692at2759"/>
<dbReference type="EMBL" id="KQ965778">
    <property type="protein sequence ID" value="KXS13344.1"/>
    <property type="molecule type" value="Genomic_DNA"/>
</dbReference>
<gene>
    <name evidence="2" type="ORF">M427DRAFT_136544</name>
</gene>
<dbReference type="AlphaFoldDB" id="A0A139A9I7"/>
<feature type="compositionally biased region" description="Polar residues" evidence="1">
    <location>
        <begin position="388"/>
        <end position="412"/>
    </location>
</feature>
<name>A0A139A9I7_GONPJ</name>
<reference evidence="2 3" key="1">
    <citation type="journal article" date="2015" name="Genome Biol. Evol.">
        <title>Phylogenomic analyses indicate that early fungi evolved digesting cell walls of algal ancestors of land plants.</title>
        <authorList>
            <person name="Chang Y."/>
            <person name="Wang S."/>
            <person name="Sekimoto S."/>
            <person name="Aerts A.L."/>
            <person name="Choi C."/>
            <person name="Clum A."/>
            <person name="LaButti K.M."/>
            <person name="Lindquist E.A."/>
            <person name="Yee Ngan C."/>
            <person name="Ohm R.A."/>
            <person name="Salamov A.A."/>
            <person name="Grigoriev I.V."/>
            <person name="Spatafora J.W."/>
            <person name="Berbee M.L."/>
        </authorList>
    </citation>
    <scope>NUCLEOTIDE SEQUENCE [LARGE SCALE GENOMIC DNA]</scope>
    <source>
        <strain evidence="2 3">JEL478</strain>
    </source>
</reference>
<dbReference type="STRING" id="1344416.A0A139A9I7"/>
<sequence>MTQRVRTVVATSKLSETSQLRLSLPPPSKTGISEVFSGDVGQTSTLAQLLETIRERYPVILSQFHAFHYAGNDWKRWPDLELNSTVKAAVDGWLAFSFNEFASKQQPPIEPNEPLELRIVVKEQRVAEIERNVIGLEREYWANIQAMKYLKSLPARSSEDNELLAKHISGLGDCLGSLKQMRDQWAEYVPASNDGNTSSVGRLSVPLSTWLLSMRNRLSDRNRVPSDINTNFLPHLYRLLATPPPGFTMLWETEMQKVEPLSTATYVSPDEETLAELVEYRCRKTEELDQITDDEIQSEVARQRASSDPPCTALVENPPVSPSFLSSALVQHAVSQQYPNLTYSAKSKTLERAWSLLEDTARRLWWRRDAWLEKGKAASRRDMPSMFAWTSSGNSAESRTEQTVGVTANSIPASEFKSGEPTSTEDKPKPIEPSVTAGVPLGPFSFTVTSDTVLWGQLPLIAYAGVMSPTASLPTASSTDDATPGTIPATLDGPTSLPKRLTGGTILQHQFRYRSPARRGTWLVTPFHANVVDSDRVGESREDDGMFVGWVVHHENVDPGEVVVRASRVGPSGGGISNGNGHTDKSVLYINRYDWSYHGTALNDPSFPPRFCAKFADVTDEAELREILDLAKKYANGNLCVVDGGDLKLDTVECGIIANIQNSGFNNTTKTTEWTFTEAGRGAFGCQVKFKDTEYELAWQIYEPSPTSPSQREMVAMVYDATYHALNGDRFWVKKGGVGVWEIYPKGEVVCEDIPV</sequence>
<evidence type="ECO:0000256" key="1">
    <source>
        <dbReference type="SAM" id="MobiDB-lite"/>
    </source>
</evidence>
<proteinExistence type="predicted"/>
<evidence type="ECO:0000313" key="2">
    <source>
        <dbReference type="EMBL" id="KXS13344.1"/>
    </source>
</evidence>